<sequence length="107" mass="11926">MSTIIFCYSVDLKPNKGVNYCSIYNGVNYCSPDQEPNDGDDLNVVEEMDGYGEEVYLCDAAICGHFYHLDCVVEMILKDKDTNGKAVLAKSIKEGKGFAYPMQKCCK</sequence>
<protein>
    <recommendedName>
        <fullName evidence="1">Histone-lysine N-methyltransferase NSD-like PHD zinc finger domain-containing protein</fullName>
    </recommendedName>
</protein>
<evidence type="ECO:0000313" key="2">
    <source>
        <dbReference type="EMBL" id="KAI5074070.1"/>
    </source>
</evidence>
<accession>A0A9D4UTZ3</accession>
<dbReference type="PANTHER" id="PTHR46235:SF3">
    <property type="entry name" value="PHD FINGER-CONTAINING PROTEIN DDB_G0268158"/>
    <property type="match status" value="1"/>
</dbReference>
<feature type="domain" description="Histone-lysine N-methyltransferase NSD-like PHD zinc finger" evidence="1">
    <location>
        <begin position="51"/>
        <end position="84"/>
    </location>
</feature>
<dbReference type="Pfam" id="PF22908">
    <property type="entry name" value="PHD_NSD"/>
    <property type="match status" value="1"/>
</dbReference>
<dbReference type="EMBL" id="JABFUD020000011">
    <property type="protein sequence ID" value="KAI5074070.1"/>
    <property type="molecule type" value="Genomic_DNA"/>
</dbReference>
<dbReference type="Proteomes" id="UP000886520">
    <property type="component" value="Chromosome 11"/>
</dbReference>
<gene>
    <name evidence="2" type="ORF">GOP47_0012083</name>
</gene>
<comment type="caution">
    <text evidence="2">The sequence shown here is derived from an EMBL/GenBank/DDBJ whole genome shotgun (WGS) entry which is preliminary data.</text>
</comment>
<name>A0A9D4UTZ3_ADICA</name>
<proteinExistence type="predicted"/>
<dbReference type="AlphaFoldDB" id="A0A9D4UTZ3"/>
<evidence type="ECO:0000259" key="1">
    <source>
        <dbReference type="Pfam" id="PF22908"/>
    </source>
</evidence>
<evidence type="ECO:0000313" key="3">
    <source>
        <dbReference type="Proteomes" id="UP000886520"/>
    </source>
</evidence>
<reference evidence="2" key="1">
    <citation type="submission" date="2021-01" db="EMBL/GenBank/DDBJ databases">
        <title>Adiantum capillus-veneris genome.</title>
        <authorList>
            <person name="Fang Y."/>
            <person name="Liao Q."/>
        </authorList>
    </citation>
    <scope>NUCLEOTIDE SEQUENCE</scope>
    <source>
        <strain evidence="2">H3</strain>
        <tissue evidence="2">Leaf</tissue>
    </source>
</reference>
<keyword evidence="3" id="KW-1185">Reference proteome</keyword>
<dbReference type="PANTHER" id="PTHR46235">
    <property type="entry name" value="PHD FINGER-CONTAINING PROTEIN DDB_G0268158"/>
    <property type="match status" value="1"/>
</dbReference>
<dbReference type="InterPro" id="IPR055198">
    <property type="entry name" value="NSD_PHD"/>
</dbReference>
<organism evidence="2 3">
    <name type="scientific">Adiantum capillus-veneris</name>
    <name type="common">Maidenhair fern</name>
    <dbReference type="NCBI Taxonomy" id="13818"/>
    <lineage>
        <taxon>Eukaryota</taxon>
        <taxon>Viridiplantae</taxon>
        <taxon>Streptophyta</taxon>
        <taxon>Embryophyta</taxon>
        <taxon>Tracheophyta</taxon>
        <taxon>Polypodiopsida</taxon>
        <taxon>Polypodiidae</taxon>
        <taxon>Polypodiales</taxon>
        <taxon>Pteridineae</taxon>
        <taxon>Pteridaceae</taxon>
        <taxon>Vittarioideae</taxon>
        <taxon>Adiantum</taxon>
    </lineage>
</organism>